<dbReference type="Proteomes" id="UP000006201">
    <property type="component" value="Unassembled WGS sequence"/>
</dbReference>
<reference evidence="8 9" key="1">
    <citation type="submission" date="2006-02" db="EMBL/GenBank/DDBJ databases">
        <authorList>
            <person name="Moran M.A."/>
            <person name="Kjelleberg S."/>
            <person name="Egan S."/>
            <person name="Saunders N."/>
            <person name="Thomas T."/>
            <person name="Ferriera S."/>
            <person name="Johnson J."/>
            <person name="Kravitz S."/>
            <person name="Halpern A."/>
            <person name="Remington K."/>
            <person name="Beeson K."/>
            <person name="Tran B."/>
            <person name="Rogers Y.-H."/>
            <person name="Friedman R."/>
            <person name="Venter J.C."/>
        </authorList>
    </citation>
    <scope>NUCLEOTIDE SEQUENCE [LARGE SCALE GENOMIC DNA]</scope>
    <source>
        <strain evidence="8 9">D2</strain>
    </source>
</reference>
<proteinExistence type="inferred from homology"/>
<dbReference type="Gene3D" id="2.50.20.10">
    <property type="entry name" value="Lipoprotein localisation LolA/LolB/LppX"/>
    <property type="match status" value="1"/>
</dbReference>
<sequence length="315" mass="35063">MRALALIFSLVIFSTNLAATEEESAKDLLEKMALTVHSSNFDASFVVVKGNAMEPYRWRHGQYQQTELEHLSLLNGAGLEIIRINDQVTYFEPQTPPYSINSRSISGPIPDILFHDISVLEGSYSFVLGGKGRIAGRSAQLVRIESKDNNKFNYWIWLDSQSSIVLKAAYVNQQGEIIEQLQLTNVTFSEQPAADLIEMSQKQFPTPLPLQEVSTELGKWQIGWLPQGFNLIKSDRHNLNLNNELADYFLFSDGLVEVSVFIQRPLSSMRRSTALTSGATTVFVHNAEGFDVSVVGNIPAAAAKNIAESVQRPNL</sequence>
<name>A4C6N4_9GAMM</name>
<protein>
    <submittedName>
        <fullName evidence="8">Putative anti sigma E (Sigma 24) factor, negative regulator</fullName>
    </submittedName>
</protein>
<evidence type="ECO:0000313" key="9">
    <source>
        <dbReference type="Proteomes" id="UP000006201"/>
    </source>
</evidence>
<feature type="signal peptide" evidence="5">
    <location>
        <begin position="1"/>
        <end position="18"/>
    </location>
</feature>
<dbReference type="PIRSF" id="PIRSF005427">
    <property type="entry name" value="RseB"/>
    <property type="match status" value="1"/>
</dbReference>
<dbReference type="Pfam" id="PF17188">
    <property type="entry name" value="MucB_RseB_C"/>
    <property type="match status" value="1"/>
</dbReference>
<evidence type="ECO:0000256" key="1">
    <source>
        <dbReference type="ARBA" id="ARBA00004418"/>
    </source>
</evidence>
<dbReference type="RefSeq" id="WP_009837512.1">
    <property type="nucleotide sequence ID" value="NZ_AAOH01000002.1"/>
</dbReference>
<keyword evidence="3 5" id="KW-0732">Signal</keyword>
<evidence type="ECO:0000259" key="7">
    <source>
        <dbReference type="Pfam" id="PF17188"/>
    </source>
</evidence>
<dbReference type="GO" id="GO:0045152">
    <property type="term" value="F:antisigma factor binding"/>
    <property type="evidence" value="ECO:0007669"/>
    <property type="project" value="TreeGrafter"/>
</dbReference>
<dbReference type="GO" id="GO:0032885">
    <property type="term" value="P:regulation of polysaccharide biosynthetic process"/>
    <property type="evidence" value="ECO:0007669"/>
    <property type="project" value="TreeGrafter"/>
</dbReference>
<feature type="domain" description="MucB/RseB C-terminal" evidence="7">
    <location>
        <begin position="218"/>
        <end position="311"/>
    </location>
</feature>
<dbReference type="Gene3D" id="3.30.200.100">
    <property type="entry name" value="MucB/RseB, C-terminal domain"/>
    <property type="match status" value="1"/>
</dbReference>
<dbReference type="InterPro" id="IPR033436">
    <property type="entry name" value="MucB/RseB_C"/>
</dbReference>
<evidence type="ECO:0000259" key="6">
    <source>
        <dbReference type="Pfam" id="PF03888"/>
    </source>
</evidence>
<feature type="domain" description="MucB/RseB N-terminal" evidence="6">
    <location>
        <begin position="24"/>
        <end position="205"/>
    </location>
</feature>
<dbReference type="InterPro" id="IPR033434">
    <property type="entry name" value="MucB/RseB_N"/>
</dbReference>
<dbReference type="Pfam" id="PF03888">
    <property type="entry name" value="MucB_RseB"/>
    <property type="match status" value="1"/>
</dbReference>
<comment type="caution">
    <text evidence="8">The sequence shown here is derived from an EMBL/GenBank/DDBJ whole genome shotgun (WGS) entry which is preliminary data.</text>
</comment>
<dbReference type="PANTHER" id="PTHR38782:SF1">
    <property type="entry name" value="SIGMA-E FACTOR REGULATORY PROTEIN RSEB"/>
    <property type="match status" value="1"/>
</dbReference>
<evidence type="ECO:0000313" key="8">
    <source>
        <dbReference type="EMBL" id="EAR29638.1"/>
    </source>
</evidence>
<evidence type="ECO:0000256" key="4">
    <source>
        <dbReference type="ARBA" id="ARBA00022764"/>
    </source>
</evidence>
<evidence type="ECO:0000256" key="3">
    <source>
        <dbReference type="ARBA" id="ARBA00022729"/>
    </source>
</evidence>
<dbReference type="STRING" id="87626.PTD2_12499"/>
<feature type="chain" id="PRO_5002665749" evidence="5">
    <location>
        <begin position="19"/>
        <end position="315"/>
    </location>
</feature>
<dbReference type="OrthoDB" id="7067274at2"/>
<comment type="similarity">
    <text evidence="2">Belongs to the RseB family.</text>
</comment>
<accession>A4C6N4</accession>
<comment type="subcellular location">
    <subcellularLocation>
        <location evidence="1">Periplasm</location>
    </subcellularLocation>
</comment>
<evidence type="ECO:0000256" key="5">
    <source>
        <dbReference type="SAM" id="SignalP"/>
    </source>
</evidence>
<dbReference type="InterPro" id="IPR038484">
    <property type="entry name" value="MucB/RseB_C_sf"/>
</dbReference>
<gene>
    <name evidence="8" type="ORF">PTD2_12499</name>
</gene>
<dbReference type="InterPro" id="IPR005588">
    <property type="entry name" value="MucB_RseB"/>
</dbReference>
<dbReference type="PANTHER" id="PTHR38782">
    <property type="match status" value="1"/>
</dbReference>
<keyword evidence="9" id="KW-1185">Reference proteome</keyword>
<dbReference type="AlphaFoldDB" id="A4C6N4"/>
<dbReference type="CDD" id="cd16327">
    <property type="entry name" value="RseB"/>
    <property type="match status" value="1"/>
</dbReference>
<organism evidence="8 9">
    <name type="scientific">Pseudoalteromonas tunicata D2</name>
    <dbReference type="NCBI Taxonomy" id="87626"/>
    <lineage>
        <taxon>Bacteria</taxon>
        <taxon>Pseudomonadati</taxon>
        <taxon>Pseudomonadota</taxon>
        <taxon>Gammaproteobacteria</taxon>
        <taxon>Alteromonadales</taxon>
        <taxon>Pseudoalteromonadaceae</taxon>
        <taxon>Pseudoalteromonas</taxon>
    </lineage>
</organism>
<keyword evidence="4" id="KW-0574">Periplasm</keyword>
<dbReference type="eggNOG" id="COG3026">
    <property type="taxonomic scope" value="Bacteria"/>
</dbReference>
<dbReference type="HOGENOM" id="CLU_054710_1_0_6"/>
<dbReference type="EMBL" id="AAOH01000002">
    <property type="protein sequence ID" value="EAR29638.1"/>
    <property type="molecule type" value="Genomic_DNA"/>
</dbReference>
<dbReference type="GO" id="GO:0030288">
    <property type="term" value="C:outer membrane-bounded periplasmic space"/>
    <property type="evidence" value="ECO:0007669"/>
    <property type="project" value="TreeGrafter"/>
</dbReference>
<evidence type="ECO:0000256" key="2">
    <source>
        <dbReference type="ARBA" id="ARBA00008150"/>
    </source>
</evidence>